<dbReference type="InterPro" id="IPR019557">
    <property type="entry name" value="AminoTfrase-like_pln_mobile"/>
</dbReference>
<dbReference type="Pfam" id="PF10536">
    <property type="entry name" value="PMD"/>
    <property type="match status" value="1"/>
</dbReference>
<keyword evidence="4" id="KW-1185">Reference proteome</keyword>
<dbReference type="Proteomes" id="UP000029981">
    <property type="component" value="Chromosome 3"/>
</dbReference>
<reference evidence="3 4" key="1">
    <citation type="journal article" date="2009" name="Nat. Genet.">
        <title>The genome of the cucumber, Cucumis sativus L.</title>
        <authorList>
            <person name="Huang S."/>
            <person name="Li R."/>
            <person name="Zhang Z."/>
            <person name="Li L."/>
            <person name="Gu X."/>
            <person name="Fan W."/>
            <person name="Lucas W.J."/>
            <person name="Wang X."/>
            <person name="Xie B."/>
            <person name="Ni P."/>
            <person name="Ren Y."/>
            <person name="Zhu H."/>
            <person name="Li J."/>
            <person name="Lin K."/>
            <person name="Jin W."/>
            <person name="Fei Z."/>
            <person name="Li G."/>
            <person name="Staub J."/>
            <person name="Kilian A."/>
            <person name="van der Vossen E.A."/>
            <person name="Wu Y."/>
            <person name="Guo J."/>
            <person name="He J."/>
            <person name="Jia Z."/>
            <person name="Ren Y."/>
            <person name="Tian G."/>
            <person name="Lu Y."/>
            <person name="Ruan J."/>
            <person name="Qian W."/>
            <person name="Wang M."/>
            <person name="Huang Q."/>
            <person name="Li B."/>
            <person name="Xuan Z."/>
            <person name="Cao J."/>
            <person name="Asan"/>
            <person name="Wu Z."/>
            <person name="Zhang J."/>
            <person name="Cai Q."/>
            <person name="Bai Y."/>
            <person name="Zhao B."/>
            <person name="Han Y."/>
            <person name="Li Y."/>
            <person name="Li X."/>
            <person name="Wang S."/>
            <person name="Shi Q."/>
            <person name="Liu S."/>
            <person name="Cho W.K."/>
            <person name="Kim J.Y."/>
            <person name="Xu Y."/>
            <person name="Heller-Uszynska K."/>
            <person name="Miao H."/>
            <person name="Cheng Z."/>
            <person name="Zhang S."/>
            <person name="Wu J."/>
            <person name="Yang Y."/>
            <person name="Kang H."/>
            <person name="Li M."/>
            <person name="Liang H."/>
            <person name="Ren X."/>
            <person name="Shi Z."/>
            <person name="Wen M."/>
            <person name="Jian M."/>
            <person name="Yang H."/>
            <person name="Zhang G."/>
            <person name="Yang Z."/>
            <person name="Chen R."/>
            <person name="Liu S."/>
            <person name="Li J."/>
            <person name="Ma L."/>
            <person name="Liu H."/>
            <person name="Zhou Y."/>
            <person name="Zhao J."/>
            <person name="Fang X."/>
            <person name="Li G."/>
            <person name="Fang L."/>
            <person name="Li Y."/>
            <person name="Liu D."/>
            <person name="Zheng H."/>
            <person name="Zhang Y."/>
            <person name="Qin N."/>
            <person name="Li Z."/>
            <person name="Yang G."/>
            <person name="Yang S."/>
            <person name="Bolund L."/>
            <person name="Kristiansen K."/>
            <person name="Zheng H."/>
            <person name="Li S."/>
            <person name="Zhang X."/>
            <person name="Yang H."/>
            <person name="Wang J."/>
            <person name="Sun R."/>
            <person name="Zhang B."/>
            <person name="Jiang S."/>
            <person name="Wang J."/>
            <person name="Du Y."/>
            <person name="Li S."/>
        </authorList>
    </citation>
    <scope>NUCLEOTIDE SEQUENCE [LARGE SCALE GENOMIC DNA]</scope>
    <source>
        <strain evidence="4">cv. 9930</strain>
    </source>
</reference>
<gene>
    <name evidence="3" type="ORF">Csa_3G426900</name>
</gene>
<feature type="domain" description="Aminotransferase-like plant mobile" evidence="2">
    <location>
        <begin position="157"/>
        <end position="472"/>
    </location>
</feature>
<evidence type="ECO:0000256" key="1">
    <source>
        <dbReference type="SAM" id="MobiDB-lite"/>
    </source>
</evidence>
<dbReference type="PANTHER" id="PTHR46033:SF83">
    <property type="entry name" value="PROTEIN MAINTENANCE OF MERISTEMS-LIKE"/>
    <property type="match status" value="1"/>
</dbReference>
<reference evidence="3 4" key="3">
    <citation type="journal article" date="2010" name="BMC Genomics">
        <title>Transcriptome sequencing and comparative analysis of cucumber flowers with different sex types.</title>
        <authorList>
            <person name="Guo S."/>
            <person name="Zheng Y."/>
            <person name="Joung J.G."/>
            <person name="Liu S."/>
            <person name="Zhang Z."/>
            <person name="Crasta O.R."/>
            <person name="Sobral B.W."/>
            <person name="Xu Y."/>
            <person name="Huang S."/>
            <person name="Fei Z."/>
        </authorList>
    </citation>
    <scope>NUCLEOTIDE SEQUENCE [LARGE SCALE GENOMIC DNA]</scope>
    <source>
        <strain evidence="4">cv. 9930</strain>
    </source>
</reference>
<reference evidence="3 4" key="4">
    <citation type="journal article" date="2011" name="BMC Genomics">
        <title>RNA-Seq improves annotation of protein-coding genes in the cucumber genome.</title>
        <authorList>
            <person name="Li Z."/>
            <person name="Zhang Z."/>
            <person name="Yan P."/>
            <person name="Huang S."/>
            <person name="Fei Z."/>
            <person name="Lin K."/>
        </authorList>
    </citation>
    <scope>NUCLEOTIDE SEQUENCE [LARGE SCALE GENOMIC DNA]</scope>
    <source>
        <strain evidence="4">cv. 9930</strain>
    </source>
</reference>
<accession>A0A0A0LAR3</accession>
<dbReference type="STRING" id="3659.A0A0A0LAR3"/>
<dbReference type="OrthoDB" id="1572276at2759"/>
<proteinExistence type="predicted"/>
<evidence type="ECO:0000313" key="3">
    <source>
        <dbReference type="EMBL" id="KGN58004.1"/>
    </source>
</evidence>
<dbReference type="GO" id="GO:0010073">
    <property type="term" value="P:meristem maintenance"/>
    <property type="evidence" value="ECO:0007669"/>
    <property type="project" value="InterPro"/>
</dbReference>
<feature type="region of interest" description="Disordered" evidence="1">
    <location>
        <begin position="665"/>
        <end position="703"/>
    </location>
</feature>
<evidence type="ECO:0000313" key="4">
    <source>
        <dbReference type="Proteomes" id="UP000029981"/>
    </source>
</evidence>
<dbReference type="AlphaFoldDB" id="A0A0A0LAR3"/>
<evidence type="ECO:0000259" key="2">
    <source>
        <dbReference type="Pfam" id="PF10536"/>
    </source>
</evidence>
<feature type="compositionally biased region" description="Basic and acidic residues" evidence="1">
    <location>
        <begin position="667"/>
        <end position="676"/>
    </location>
</feature>
<sequence length="775" mass="87670">MLAYGVAKSITCQLVSYVSIGIRHRAKKSPYNYLLQEGNYAIIQTPVPHFLLVPVFTFTIQAQMAHYVCREKYGFVISKHGRQTERVARFLKPCATTADEAERVSYRAHLLFEEMSSGQKRWPNRVNFQSWACPQRNWNKWVEKLEVQHSVMWKQIGIYDAIMGSCCDIKRNKDIILGLVEFWCSEMNTFVFPWGEATITLEDVMILGGFSVLGEPIKKDVTTKDLIMVVDAMRKRKSAISKGKSRKTTHGAWMKHFVDIDNDIEVEHAGFLSYWLSRYVFPLPTKDAVSNGVFPIAAHLVGGTKMALAPAVLAGLYKNLSLLKEKALSASNYGEITVIAPFRLVLLWAFEHFPQLVRTSPNVLKSGEPRAARWYKFICQMDKSFVDPVFLSGQYFQWRPYAADITNWNHSSYYRAEDHLEIDSGKNSDQNLQCYLICMTMCYLVGLDCRESYMPHRVAMQFGIDQDLPGEFSGLVFGPKDVCFFVPPRSFEPGVSLKYSNWWKNSEFICGGKLPSVLRRSLDTFQMPPGGAEISSKDYHSPNFTARSKDSEIVSRSSIKDEVVVADECESVKWNNNFDVLLEPISESDFPTREAVSLERSSSPSIEEVKGGGGSFTAAKSFDSGSPDCSTPCSVGVRSLASITRELSPTKWFQDSVATDHFVTPQKMDKDSKEIDDNPPSESRHGVNGWNSETTSDEVHLNQTNRKRKLYTFTEVSSDREETISIMNVNSDGMQGDCVNATIDVDERILEFQILELEKRIERLEKQKGISSGRG</sequence>
<reference evidence="3 4" key="2">
    <citation type="journal article" date="2009" name="PLoS ONE">
        <title>An integrated genetic and cytogenetic map of the cucumber genome.</title>
        <authorList>
            <person name="Ren Y."/>
            <person name="Zhang Z."/>
            <person name="Liu J."/>
            <person name="Staub J.E."/>
            <person name="Han Y."/>
            <person name="Cheng Z."/>
            <person name="Li X."/>
            <person name="Lu J."/>
            <person name="Miao H."/>
            <person name="Kang H."/>
            <person name="Xie B."/>
            <person name="Gu X."/>
            <person name="Wang X."/>
            <person name="Du Y."/>
            <person name="Jin W."/>
            <person name="Huang S."/>
        </authorList>
    </citation>
    <scope>NUCLEOTIDE SEQUENCE [LARGE SCALE GENOMIC DNA]</scope>
    <source>
        <strain evidence="4">cv. 9930</strain>
    </source>
</reference>
<protein>
    <recommendedName>
        <fullName evidence="2">Aminotransferase-like plant mobile domain-containing protein</fullName>
    </recommendedName>
</protein>
<dbReference type="PANTHER" id="PTHR46033">
    <property type="entry name" value="PROTEIN MAIN-LIKE 2"/>
    <property type="match status" value="1"/>
</dbReference>
<dbReference type="EMBL" id="CM002924">
    <property type="protein sequence ID" value="KGN58004.1"/>
    <property type="molecule type" value="Genomic_DNA"/>
</dbReference>
<organism evidence="3 4">
    <name type="scientific">Cucumis sativus</name>
    <name type="common">Cucumber</name>
    <dbReference type="NCBI Taxonomy" id="3659"/>
    <lineage>
        <taxon>Eukaryota</taxon>
        <taxon>Viridiplantae</taxon>
        <taxon>Streptophyta</taxon>
        <taxon>Embryophyta</taxon>
        <taxon>Tracheophyta</taxon>
        <taxon>Spermatophyta</taxon>
        <taxon>Magnoliopsida</taxon>
        <taxon>eudicotyledons</taxon>
        <taxon>Gunneridae</taxon>
        <taxon>Pentapetalae</taxon>
        <taxon>rosids</taxon>
        <taxon>fabids</taxon>
        <taxon>Cucurbitales</taxon>
        <taxon>Cucurbitaceae</taxon>
        <taxon>Benincaseae</taxon>
        <taxon>Cucumis</taxon>
    </lineage>
</organism>
<name>A0A0A0LAR3_CUCSA</name>
<dbReference type="InterPro" id="IPR044824">
    <property type="entry name" value="MAIN-like"/>
</dbReference>
<dbReference type="Gramene" id="KGN58004">
    <property type="protein sequence ID" value="KGN58004"/>
    <property type="gene ID" value="Csa_3G426900"/>
</dbReference>